<protein>
    <submittedName>
        <fullName evidence="2">Uncharacterized protein</fullName>
    </submittedName>
</protein>
<keyword evidence="3" id="KW-1185">Reference proteome</keyword>
<reference evidence="2" key="1">
    <citation type="submission" date="2020-03" db="EMBL/GenBank/DDBJ databases">
        <authorList>
            <person name="Weist P."/>
        </authorList>
    </citation>
    <scope>NUCLEOTIDE SEQUENCE</scope>
</reference>
<proteinExistence type="predicted"/>
<evidence type="ECO:0000256" key="1">
    <source>
        <dbReference type="SAM" id="MobiDB-lite"/>
    </source>
</evidence>
<feature type="region of interest" description="Disordered" evidence="1">
    <location>
        <begin position="40"/>
        <end position="67"/>
    </location>
</feature>
<dbReference type="AlphaFoldDB" id="A0A9N7ZE09"/>
<evidence type="ECO:0000313" key="3">
    <source>
        <dbReference type="Proteomes" id="UP001153269"/>
    </source>
</evidence>
<sequence>MLYLQMSGKLTAALLCSVVPRLSTVLRHRFGLAELPASRAANGAAGVQGRSRRSKPPPTVWTSWSDTAHAGTTRLERSTPHTPQSTFHTLITYAASAPPEQEE</sequence>
<gene>
    <name evidence="2" type="ORF">PLEPLA_LOCUS48809</name>
</gene>
<comment type="caution">
    <text evidence="2">The sequence shown here is derived from an EMBL/GenBank/DDBJ whole genome shotgun (WGS) entry which is preliminary data.</text>
</comment>
<accession>A0A9N7ZE09</accession>
<dbReference type="Proteomes" id="UP001153269">
    <property type="component" value="Unassembled WGS sequence"/>
</dbReference>
<name>A0A9N7ZE09_PLEPL</name>
<dbReference type="EMBL" id="CADEAL010004501">
    <property type="protein sequence ID" value="CAB1460935.1"/>
    <property type="molecule type" value="Genomic_DNA"/>
</dbReference>
<evidence type="ECO:0000313" key="2">
    <source>
        <dbReference type="EMBL" id="CAB1460935.1"/>
    </source>
</evidence>
<organism evidence="2 3">
    <name type="scientific">Pleuronectes platessa</name>
    <name type="common">European plaice</name>
    <dbReference type="NCBI Taxonomy" id="8262"/>
    <lineage>
        <taxon>Eukaryota</taxon>
        <taxon>Metazoa</taxon>
        <taxon>Chordata</taxon>
        <taxon>Craniata</taxon>
        <taxon>Vertebrata</taxon>
        <taxon>Euteleostomi</taxon>
        <taxon>Actinopterygii</taxon>
        <taxon>Neopterygii</taxon>
        <taxon>Teleostei</taxon>
        <taxon>Neoteleostei</taxon>
        <taxon>Acanthomorphata</taxon>
        <taxon>Carangaria</taxon>
        <taxon>Pleuronectiformes</taxon>
        <taxon>Pleuronectoidei</taxon>
        <taxon>Pleuronectidae</taxon>
        <taxon>Pleuronectes</taxon>
    </lineage>
</organism>